<dbReference type="CDD" id="cd11289">
    <property type="entry name" value="gelsolin_S2_like"/>
    <property type="match status" value="1"/>
</dbReference>
<keyword evidence="3" id="KW-0117">Actin capping</keyword>
<keyword evidence="15" id="KW-1185">Reference proteome</keyword>
<evidence type="ECO:0000256" key="5">
    <source>
        <dbReference type="ARBA" id="ARBA00022737"/>
    </source>
</evidence>
<dbReference type="EnsemblMetazoa" id="HelroT185261">
    <property type="protein sequence ID" value="HelroP185261"/>
    <property type="gene ID" value="HelroG185261"/>
</dbReference>
<dbReference type="GeneID" id="20210055"/>
<evidence type="ECO:0000313" key="15">
    <source>
        <dbReference type="Proteomes" id="UP000015101"/>
    </source>
</evidence>
<dbReference type="GO" id="GO:0015629">
    <property type="term" value="C:actin cytoskeleton"/>
    <property type="evidence" value="ECO:0000318"/>
    <property type="project" value="GO_Central"/>
</dbReference>
<evidence type="ECO:0000313" key="13">
    <source>
        <dbReference type="EMBL" id="ESO10631.1"/>
    </source>
</evidence>
<evidence type="ECO:0000256" key="9">
    <source>
        <dbReference type="ARBA" id="ARBA00056258"/>
    </source>
</evidence>
<dbReference type="EMBL" id="KB095858">
    <property type="protein sequence ID" value="ESO10631.1"/>
    <property type="molecule type" value="Genomic_DNA"/>
</dbReference>
<dbReference type="GO" id="GO:0005737">
    <property type="term" value="C:cytoplasm"/>
    <property type="evidence" value="ECO:0000318"/>
    <property type="project" value="GO_Central"/>
</dbReference>
<dbReference type="HOGENOM" id="CLU_002568_0_1_1"/>
<gene>
    <name evidence="14" type="primary">20210055</name>
    <name evidence="13" type="ORF">HELRODRAFT_185261</name>
</gene>
<dbReference type="GO" id="GO:0008154">
    <property type="term" value="P:actin polymerization or depolymerization"/>
    <property type="evidence" value="ECO:0000318"/>
    <property type="project" value="GO_Central"/>
</dbReference>
<dbReference type="GO" id="GO:0051693">
    <property type="term" value="P:actin filament capping"/>
    <property type="evidence" value="ECO:0007669"/>
    <property type="project" value="UniProtKB-KW"/>
</dbReference>
<dbReference type="CTD" id="20210055"/>
<name>T1FMK6_HELRO</name>
<comment type="subunit">
    <text evidence="10">Interacts with actin monomers and filaments.</text>
</comment>
<comment type="function">
    <text evidence="9">Calcium-regulated protein that binds to the plus (or barbed) ends of actin monomers or filaments, preventing monomer exchange (end-blocking or capping). Can promote the assembly of monomers into filaments (nucleation) as well as sever existing filaments.</text>
</comment>
<dbReference type="EMBL" id="AMQM01002685">
    <property type="status" value="NOT_ANNOTATED_CDS"/>
    <property type="molecule type" value="Genomic_DNA"/>
</dbReference>
<dbReference type="InParanoid" id="T1FMK6"/>
<evidence type="ECO:0000259" key="12">
    <source>
        <dbReference type="Pfam" id="PF00626"/>
    </source>
</evidence>
<dbReference type="eggNOG" id="KOG0443">
    <property type="taxonomic scope" value="Eukaryota"/>
</dbReference>
<evidence type="ECO:0000256" key="1">
    <source>
        <dbReference type="ARBA" id="ARBA00004245"/>
    </source>
</evidence>
<comment type="similarity">
    <text evidence="2">Belongs to the villin/gelsolin family.</text>
</comment>
<keyword evidence="4" id="KW-0963">Cytoplasm</keyword>
<dbReference type="InterPro" id="IPR007122">
    <property type="entry name" value="Villin/Gelsolin"/>
</dbReference>
<reference evidence="14" key="3">
    <citation type="submission" date="2015-06" db="UniProtKB">
        <authorList>
            <consortium name="EnsemblMetazoa"/>
        </authorList>
    </citation>
    <scope>IDENTIFICATION</scope>
</reference>
<dbReference type="PRINTS" id="PR00597">
    <property type="entry name" value="GELSOLIN"/>
</dbReference>
<dbReference type="RefSeq" id="XP_009010900.1">
    <property type="nucleotide sequence ID" value="XM_009012652.1"/>
</dbReference>
<dbReference type="CDD" id="cd11292">
    <property type="entry name" value="gelsolin_S3_like"/>
    <property type="match status" value="1"/>
</dbReference>
<proteinExistence type="inferred from homology"/>
<evidence type="ECO:0000256" key="10">
    <source>
        <dbReference type="ARBA" id="ARBA00063765"/>
    </source>
</evidence>
<comment type="subcellular location">
    <subcellularLocation>
        <location evidence="1">Cytoplasm</location>
        <location evidence="1">Cytoskeleton</location>
    </subcellularLocation>
</comment>
<keyword evidence="5" id="KW-0677">Repeat</keyword>
<dbReference type="CDD" id="cd11290">
    <property type="entry name" value="gelsolin_S1_like"/>
    <property type="match status" value="1"/>
</dbReference>
<dbReference type="SMART" id="SM00262">
    <property type="entry name" value="GEL"/>
    <property type="match status" value="3"/>
</dbReference>
<feature type="domain" description="Gelsolin-like" evidence="12">
    <location>
        <begin position="63"/>
        <end position="139"/>
    </location>
</feature>
<dbReference type="OrthoDB" id="6375767at2759"/>
<dbReference type="Pfam" id="PF00626">
    <property type="entry name" value="Gelsolin"/>
    <property type="match status" value="3"/>
</dbReference>
<feature type="domain" description="Gelsolin-like" evidence="12">
    <location>
        <begin position="184"/>
        <end position="245"/>
    </location>
</feature>
<keyword evidence="8" id="KW-0206">Cytoskeleton</keyword>
<evidence type="ECO:0000256" key="11">
    <source>
        <dbReference type="ARBA" id="ARBA00083856"/>
    </source>
</evidence>
<evidence type="ECO:0000256" key="3">
    <source>
        <dbReference type="ARBA" id="ARBA00022467"/>
    </source>
</evidence>
<dbReference type="STRING" id="6412.T1FMK6"/>
<dbReference type="SUPFAM" id="SSF55753">
    <property type="entry name" value="Actin depolymerizing proteins"/>
    <property type="match status" value="3"/>
</dbReference>
<dbReference type="GO" id="GO:0051015">
    <property type="term" value="F:actin filament binding"/>
    <property type="evidence" value="ECO:0000318"/>
    <property type="project" value="GO_Central"/>
</dbReference>
<evidence type="ECO:0000313" key="14">
    <source>
        <dbReference type="EnsemblMetazoa" id="HelroP185261"/>
    </source>
</evidence>
<dbReference type="PANTHER" id="PTHR11977:SF130">
    <property type="entry name" value="SEVERIN"/>
    <property type="match status" value="1"/>
</dbReference>
<keyword evidence="7" id="KW-0009">Actin-binding</keyword>
<dbReference type="FunFam" id="3.40.20.10:FF:000043">
    <property type="entry name" value="macrophage-capping protein-like isoform X2"/>
    <property type="match status" value="1"/>
</dbReference>
<dbReference type="OMA" id="SVGIQIW"/>
<keyword evidence="6" id="KW-0106">Calcium</keyword>
<dbReference type="InterPro" id="IPR007123">
    <property type="entry name" value="Gelsolin-like_dom"/>
</dbReference>
<dbReference type="PANTHER" id="PTHR11977">
    <property type="entry name" value="VILLIN"/>
    <property type="match status" value="1"/>
</dbReference>
<accession>T1FMK6</accession>
<organism evidence="14 15">
    <name type="scientific">Helobdella robusta</name>
    <name type="common">Californian leech</name>
    <dbReference type="NCBI Taxonomy" id="6412"/>
    <lineage>
        <taxon>Eukaryota</taxon>
        <taxon>Metazoa</taxon>
        <taxon>Spiralia</taxon>
        <taxon>Lophotrochozoa</taxon>
        <taxon>Annelida</taxon>
        <taxon>Clitellata</taxon>
        <taxon>Hirudinea</taxon>
        <taxon>Rhynchobdellida</taxon>
        <taxon>Glossiphoniidae</taxon>
        <taxon>Helobdella</taxon>
    </lineage>
</organism>
<dbReference type="Proteomes" id="UP000015101">
    <property type="component" value="Unassembled WGS sequence"/>
</dbReference>
<evidence type="ECO:0000256" key="8">
    <source>
        <dbReference type="ARBA" id="ARBA00023212"/>
    </source>
</evidence>
<dbReference type="Gene3D" id="3.40.20.10">
    <property type="entry name" value="Severin"/>
    <property type="match status" value="3"/>
</dbReference>
<feature type="domain" description="Gelsolin-like" evidence="12">
    <location>
        <begin position="287"/>
        <end position="360"/>
    </location>
</feature>
<dbReference type="KEGG" id="hro:HELRODRAFT_185261"/>
<evidence type="ECO:0000256" key="6">
    <source>
        <dbReference type="ARBA" id="ARBA00022837"/>
    </source>
</evidence>
<dbReference type="InterPro" id="IPR029006">
    <property type="entry name" value="ADF-H/Gelsolin-like_dom_sf"/>
</dbReference>
<protein>
    <recommendedName>
        <fullName evidence="11">Actin-modulator</fullName>
    </recommendedName>
</protein>
<evidence type="ECO:0000256" key="2">
    <source>
        <dbReference type="ARBA" id="ARBA00008418"/>
    </source>
</evidence>
<reference evidence="13 15" key="2">
    <citation type="journal article" date="2013" name="Nature">
        <title>Insights into bilaterian evolution from three spiralian genomes.</title>
        <authorList>
            <person name="Simakov O."/>
            <person name="Marletaz F."/>
            <person name="Cho S.J."/>
            <person name="Edsinger-Gonzales E."/>
            <person name="Havlak P."/>
            <person name="Hellsten U."/>
            <person name="Kuo D.H."/>
            <person name="Larsson T."/>
            <person name="Lv J."/>
            <person name="Arendt D."/>
            <person name="Savage R."/>
            <person name="Osoegawa K."/>
            <person name="de Jong P."/>
            <person name="Grimwood J."/>
            <person name="Chapman J.A."/>
            <person name="Shapiro H."/>
            <person name="Aerts A."/>
            <person name="Otillar R.P."/>
            <person name="Terry A.Y."/>
            <person name="Boore J.L."/>
            <person name="Grigoriev I.V."/>
            <person name="Lindberg D.R."/>
            <person name="Seaver E.C."/>
            <person name="Weisblat D.A."/>
            <person name="Putnam N.H."/>
            <person name="Rokhsar D.S."/>
        </authorList>
    </citation>
    <scope>NUCLEOTIDE SEQUENCE</scope>
</reference>
<evidence type="ECO:0000256" key="4">
    <source>
        <dbReference type="ARBA" id="ARBA00022490"/>
    </source>
</evidence>
<sequence>MSGLIKAKTYDWKDSNLALFGSSVEKSIKKESAMTETAWKNAGSKVGIKIWRIVKFKVTDWPEKEYGKFYSGDSYIILNTYKPNPSSNELAHDLHFWIGSQSSQDEYGTAAYKTVELDTYLDDVPVQHREVEGYESDLFKSYFKQGITLLAGGAETGFNHVKPTEYKPRLLHFHGNKQNVTLNEVPLNAGRLKSEDVFILDLGLVVYQWNGSDSNKDERFKALQYLQLLKSERGKCQCETLEDSDTPKTHEFYKHLNQPDEPDHIKPYQATEKTLHKVSDESGHLKQTEVKKGNIHLSDLKSQDVFIVDTGVSCFVWVGKQASHEEKQNGLGYAHSYLMKTNHPLVPIHVVKEGQQSKEFSLAVAA</sequence>
<reference evidence="15" key="1">
    <citation type="submission" date="2012-12" db="EMBL/GenBank/DDBJ databases">
        <authorList>
            <person name="Hellsten U."/>
            <person name="Grimwood J."/>
            <person name="Chapman J.A."/>
            <person name="Shapiro H."/>
            <person name="Aerts A."/>
            <person name="Otillar R.P."/>
            <person name="Terry A.Y."/>
            <person name="Boore J.L."/>
            <person name="Simakov O."/>
            <person name="Marletaz F."/>
            <person name="Cho S.-J."/>
            <person name="Edsinger-Gonzales E."/>
            <person name="Havlak P."/>
            <person name="Kuo D.-H."/>
            <person name="Larsson T."/>
            <person name="Lv J."/>
            <person name="Arendt D."/>
            <person name="Savage R."/>
            <person name="Osoegawa K."/>
            <person name="de Jong P."/>
            <person name="Lindberg D.R."/>
            <person name="Seaver E.C."/>
            <person name="Weisblat D.A."/>
            <person name="Putnam N.H."/>
            <person name="Grigoriev I.V."/>
            <person name="Rokhsar D.S."/>
        </authorList>
    </citation>
    <scope>NUCLEOTIDE SEQUENCE</scope>
</reference>
<dbReference type="AlphaFoldDB" id="T1FMK6"/>
<evidence type="ECO:0000256" key="7">
    <source>
        <dbReference type="ARBA" id="ARBA00023203"/>
    </source>
</evidence>